<evidence type="ECO:0000313" key="1">
    <source>
        <dbReference type="EMBL" id="KAK9157837.1"/>
    </source>
</evidence>
<organism evidence="1 2">
    <name type="scientific">Stephania cephalantha</name>
    <dbReference type="NCBI Taxonomy" id="152367"/>
    <lineage>
        <taxon>Eukaryota</taxon>
        <taxon>Viridiplantae</taxon>
        <taxon>Streptophyta</taxon>
        <taxon>Embryophyta</taxon>
        <taxon>Tracheophyta</taxon>
        <taxon>Spermatophyta</taxon>
        <taxon>Magnoliopsida</taxon>
        <taxon>Ranunculales</taxon>
        <taxon>Menispermaceae</taxon>
        <taxon>Menispermoideae</taxon>
        <taxon>Cissampelideae</taxon>
        <taxon>Stephania</taxon>
    </lineage>
</organism>
<dbReference type="Proteomes" id="UP001419268">
    <property type="component" value="Unassembled WGS sequence"/>
</dbReference>
<proteinExistence type="predicted"/>
<dbReference type="EMBL" id="JBBNAG010000002">
    <property type="protein sequence ID" value="KAK9157837.1"/>
    <property type="molecule type" value="Genomic_DNA"/>
</dbReference>
<comment type="caution">
    <text evidence="1">The sequence shown here is derived from an EMBL/GenBank/DDBJ whole genome shotgun (WGS) entry which is preliminary data.</text>
</comment>
<reference evidence="1 2" key="1">
    <citation type="submission" date="2024-01" db="EMBL/GenBank/DDBJ databases">
        <title>Genome assemblies of Stephania.</title>
        <authorList>
            <person name="Yang L."/>
        </authorList>
    </citation>
    <scope>NUCLEOTIDE SEQUENCE [LARGE SCALE GENOMIC DNA]</scope>
    <source>
        <strain evidence="1">JXDWG</strain>
        <tissue evidence="1">Leaf</tissue>
    </source>
</reference>
<protein>
    <submittedName>
        <fullName evidence="1">Uncharacterized protein</fullName>
    </submittedName>
</protein>
<accession>A0AAP0PVC6</accession>
<sequence length="64" mass="7226">MALSDGSEVRIDECRRRYGGETLLVGARTFWATLSDWPLFEFHHCRIEEGDHLAPSTLSIMSSA</sequence>
<name>A0AAP0PVC6_9MAGN</name>
<keyword evidence="2" id="KW-1185">Reference proteome</keyword>
<evidence type="ECO:0000313" key="2">
    <source>
        <dbReference type="Proteomes" id="UP001419268"/>
    </source>
</evidence>
<gene>
    <name evidence="1" type="ORF">Scep_004411</name>
</gene>
<dbReference type="AlphaFoldDB" id="A0AAP0PVC6"/>